<comment type="caution">
    <text evidence="1">The sequence shown here is derived from an EMBL/GenBank/DDBJ whole genome shotgun (WGS) entry which is preliminary data.</text>
</comment>
<keyword evidence="2" id="KW-1185">Reference proteome</keyword>
<dbReference type="Proteomes" id="UP001341840">
    <property type="component" value="Unassembled WGS sequence"/>
</dbReference>
<proteinExistence type="predicted"/>
<organism evidence="1 2">
    <name type="scientific">Stylosanthes scabra</name>
    <dbReference type="NCBI Taxonomy" id="79078"/>
    <lineage>
        <taxon>Eukaryota</taxon>
        <taxon>Viridiplantae</taxon>
        <taxon>Streptophyta</taxon>
        <taxon>Embryophyta</taxon>
        <taxon>Tracheophyta</taxon>
        <taxon>Spermatophyta</taxon>
        <taxon>Magnoliopsida</taxon>
        <taxon>eudicotyledons</taxon>
        <taxon>Gunneridae</taxon>
        <taxon>Pentapetalae</taxon>
        <taxon>rosids</taxon>
        <taxon>fabids</taxon>
        <taxon>Fabales</taxon>
        <taxon>Fabaceae</taxon>
        <taxon>Papilionoideae</taxon>
        <taxon>50 kb inversion clade</taxon>
        <taxon>dalbergioids sensu lato</taxon>
        <taxon>Dalbergieae</taxon>
        <taxon>Pterocarpus clade</taxon>
        <taxon>Stylosanthes</taxon>
    </lineage>
</organism>
<accession>A0ABU6VQV3</accession>
<evidence type="ECO:0000313" key="1">
    <source>
        <dbReference type="EMBL" id="MED6175409.1"/>
    </source>
</evidence>
<protein>
    <submittedName>
        <fullName evidence="1">Uncharacterized protein</fullName>
    </submittedName>
</protein>
<evidence type="ECO:0000313" key="2">
    <source>
        <dbReference type="Proteomes" id="UP001341840"/>
    </source>
</evidence>
<reference evidence="1 2" key="1">
    <citation type="journal article" date="2023" name="Plants (Basel)">
        <title>Bridging the Gap: Combining Genomics and Transcriptomics Approaches to Understand Stylosanthes scabra, an Orphan Legume from the Brazilian Caatinga.</title>
        <authorList>
            <person name="Ferreira-Neto J.R.C."/>
            <person name="da Silva M.D."/>
            <person name="Binneck E."/>
            <person name="de Melo N.F."/>
            <person name="da Silva R.H."/>
            <person name="de Melo A.L.T.M."/>
            <person name="Pandolfi V."/>
            <person name="Bustamante F.O."/>
            <person name="Brasileiro-Vidal A.C."/>
            <person name="Benko-Iseppon A.M."/>
        </authorList>
    </citation>
    <scope>NUCLEOTIDE SEQUENCE [LARGE SCALE GENOMIC DNA]</scope>
    <source>
        <tissue evidence="1">Leaves</tissue>
    </source>
</reference>
<gene>
    <name evidence="1" type="ORF">PIB30_078043</name>
</gene>
<sequence length="147" mass="16665">MAKRKDHRQKKKSSVCEISMMLVANIISLSSVRFSGPSCFTTNNLTPQDDYDAPSTTTSSPITTKLSHKSQRFERATKPRSYLQNPELVVNNNDPYYNYVDISAGNYIRHVHDKIHQGANSYNNNNNTTKRFSIFAIPCSTSSYKYG</sequence>
<name>A0ABU6VQV3_9FABA</name>
<dbReference type="EMBL" id="JASCZI010152102">
    <property type="protein sequence ID" value="MED6175409.1"/>
    <property type="molecule type" value="Genomic_DNA"/>
</dbReference>